<accession>A0A5C3QHG5</accession>
<dbReference type="PANTHER" id="PTHR43811:SF19">
    <property type="entry name" value="39 KDA FK506-BINDING NUCLEAR PROTEIN"/>
    <property type="match status" value="1"/>
</dbReference>
<evidence type="ECO:0000256" key="7">
    <source>
        <dbReference type="SAM" id="MobiDB-lite"/>
    </source>
</evidence>
<proteinExistence type="inferred from homology"/>
<organism evidence="9 10">
    <name type="scientific">Pterulicium gracile</name>
    <dbReference type="NCBI Taxonomy" id="1884261"/>
    <lineage>
        <taxon>Eukaryota</taxon>
        <taxon>Fungi</taxon>
        <taxon>Dikarya</taxon>
        <taxon>Basidiomycota</taxon>
        <taxon>Agaricomycotina</taxon>
        <taxon>Agaricomycetes</taxon>
        <taxon>Agaricomycetidae</taxon>
        <taxon>Agaricales</taxon>
        <taxon>Pleurotineae</taxon>
        <taxon>Pterulaceae</taxon>
        <taxon>Pterulicium</taxon>
    </lineage>
</organism>
<dbReference type="Pfam" id="PF00254">
    <property type="entry name" value="FKBP_C"/>
    <property type="match status" value="1"/>
</dbReference>
<dbReference type="InterPro" id="IPR001179">
    <property type="entry name" value="PPIase_FKBP_dom"/>
</dbReference>
<evidence type="ECO:0000256" key="4">
    <source>
        <dbReference type="ARBA" id="ARBA00023110"/>
    </source>
</evidence>
<dbReference type="Gene3D" id="2.60.120.340">
    <property type="entry name" value="Nucleoplasmin core domain"/>
    <property type="match status" value="1"/>
</dbReference>
<dbReference type="AlphaFoldDB" id="A0A5C3QHG5"/>
<keyword evidence="5 6" id="KW-0413">Isomerase</keyword>
<comment type="catalytic activity">
    <reaction evidence="1 6">
        <text>[protein]-peptidylproline (omega=180) = [protein]-peptidylproline (omega=0)</text>
        <dbReference type="Rhea" id="RHEA:16237"/>
        <dbReference type="Rhea" id="RHEA-COMP:10747"/>
        <dbReference type="Rhea" id="RHEA-COMP:10748"/>
        <dbReference type="ChEBI" id="CHEBI:83833"/>
        <dbReference type="ChEBI" id="CHEBI:83834"/>
        <dbReference type="EC" id="5.2.1.8"/>
    </reaction>
</comment>
<gene>
    <name evidence="9" type="ORF">BDV98DRAFT_567072</name>
</gene>
<evidence type="ECO:0000313" key="9">
    <source>
        <dbReference type="EMBL" id="TFL01515.1"/>
    </source>
</evidence>
<dbReference type="GO" id="GO:0003755">
    <property type="term" value="F:peptidyl-prolyl cis-trans isomerase activity"/>
    <property type="evidence" value="ECO:0007669"/>
    <property type="project" value="UniProtKB-KW"/>
</dbReference>
<keyword evidence="10" id="KW-1185">Reference proteome</keyword>
<feature type="compositionally biased region" description="Basic and acidic residues" evidence="7">
    <location>
        <begin position="220"/>
        <end position="236"/>
    </location>
</feature>
<evidence type="ECO:0000259" key="8">
    <source>
        <dbReference type="PROSITE" id="PS50059"/>
    </source>
</evidence>
<evidence type="ECO:0000256" key="5">
    <source>
        <dbReference type="ARBA" id="ARBA00023235"/>
    </source>
</evidence>
<dbReference type="EC" id="5.2.1.8" evidence="3 6"/>
<dbReference type="InterPro" id="IPR041232">
    <property type="entry name" value="NPL"/>
</dbReference>
<sequence length="346" mass="37699">MSIAVGLWSVIVSPGQELEIVPQSDLRITNVALDETLQDPNGRSTVTLSYLPMSAFAMNSDDEDEEEPEAKDPSEEIKTAVLCSLNAGKTESTIVDIVLEEQTEYILQVTGKNAVHLLGNYIDQQPINMPPYGDSDDEESDDEDAYDLREVSSDAIMDVEDELDSDADRFEEIIEKESKKTSKRARPSEEAETETVTKLSKKAAKKQKAADGTAVAVPAEKAEKADKKEKKEKPAERTLPGGLKIKDAALGDGPQAKKGNTVSMRYIGKLDNGKVFDSNTKGKPFTFKLGAGEVIKGWDEGIVGMKPGSERVLVVPAAMAYGKKRMGDIPANSTLTFEVKLLEIKK</sequence>
<feature type="domain" description="PPIase FKBP-type" evidence="8">
    <location>
        <begin position="259"/>
        <end position="345"/>
    </location>
</feature>
<evidence type="ECO:0000256" key="1">
    <source>
        <dbReference type="ARBA" id="ARBA00000971"/>
    </source>
</evidence>
<feature type="region of interest" description="Disordered" evidence="7">
    <location>
        <begin position="124"/>
        <end position="145"/>
    </location>
</feature>
<dbReference type="FunFam" id="3.10.50.40:FF:000006">
    <property type="entry name" value="Peptidyl-prolyl cis-trans isomerase"/>
    <property type="match status" value="1"/>
</dbReference>
<feature type="region of interest" description="Disordered" evidence="7">
    <location>
        <begin position="175"/>
        <end position="258"/>
    </location>
</feature>
<evidence type="ECO:0000256" key="3">
    <source>
        <dbReference type="ARBA" id="ARBA00013194"/>
    </source>
</evidence>
<dbReference type="InterPro" id="IPR046357">
    <property type="entry name" value="PPIase_dom_sf"/>
</dbReference>
<comment type="similarity">
    <text evidence="2">Belongs to the FKBP-type PPIase family. FKBP3/4 subfamily.</text>
</comment>
<dbReference type="Gene3D" id="3.10.50.40">
    <property type="match status" value="1"/>
</dbReference>
<reference evidence="9 10" key="1">
    <citation type="journal article" date="2019" name="Nat. Ecol. Evol.">
        <title>Megaphylogeny resolves global patterns of mushroom evolution.</title>
        <authorList>
            <person name="Varga T."/>
            <person name="Krizsan K."/>
            <person name="Foldi C."/>
            <person name="Dima B."/>
            <person name="Sanchez-Garcia M."/>
            <person name="Sanchez-Ramirez S."/>
            <person name="Szollosi G.J."/>
            <person name="Szarkandi J.G."/>
            <person name="Papp V."/>
            <person name="Albert L."/>
            <person name="Andreopoulos W."/>
            <person name="Angelini C."/>
            <person name="Antonin V."/>
            <person name="Barry K.W."/>
            <person name="Bougher N.L."/>
            <person name="Buchanan P."/>
            <person name="Buyck B."/>
            <person name="Bense V."/>
            <person name="Catcheside P."/>
            <person name="Chovatia M."/>
            <person name="Cooper J."/>
            <person name="Damon W."/>
            <person name="Desjardin D."/>
            <person name="Finy P."/>
            <person name="Geml J."/>
            <person name="Haridas S."/>
            <person name="Hughes K."/>
            <person name="Justo A."/>
            <person name="Karasinski D."/>
            <person name="Kautmanova I."/>
            <person name="Kiss B."/>
            <person name="Kocsube S."/>
            <person name="Kotiranta H."/>
            <person name="LaButti K.M."/>
            <person name="Lechner B.E."/>
            <person name="Liimatainen K."/>
            <person name="Lipzen A."/>
            <person name="Lukacs Z."/>
            <person name="Mihaltcheva S."/>
            <person name="Morgado L.N."/>
            <person name="Niskanen T."/>
            <person name="Noordeloos M.E."/>
            <person name="Ohm R.A."/>
            <person name="Ortiz-Santana B."/>
            <person name="Ovrebo C."/>
            <person name="Racz N."/>
            <person name="Riley R."/>
            <person name="Savchenko A."/>
            <person name="Shiryaev A."/>
            <person name="Soop K."/>
            <person name="Spirin V."/>
            <person name="Szebenyi C."/>
            <person name="Tomsovsky M."/>
            <person name="Tulloss R.E."/>
            <person name="Uehling J."/>
            <person name="Grigoriev I.V."/>
            <person name="Vagvolgyi C."/>
            <person name="Papp T."/>
            <person name="Martin F.M."/>
            <person name="Miettinen O."/>
            <person name="Hibbett D.S."/>
            <person name="Nagy L.G."/>
        </authorList>
    </citation>
    <scope>NUCLEOTIDE SEQUENCE [LARGE SCALE GENOMIC DNA]</scope>
    <source>
        <strain evidence="9 10">CBS 309.79</strain>
    </source>
</reference>
<dbReference type="OrthoDB" id="77911at2759"/>
<evidence type="ECO:0000256" key="6">
    <source>
        <dbReference type="PROSITE-ProRule" id="PRU00277"/>
    </source>
</evidence>
<dbReference type="PANTHER" id="PTHR43811">
    <property type="entry name" value="FKBP-TYPE PEPTIDYL-PROLYL CIS-TRANS ISOMERASE FKPA"/>
    <property type="match status" value="1"/>
</dbReference>
<evidence type="ECO:0000256" key="2">
    <source>
        <dbReference type="ARBA" id="ARBA00007838"/>
    </source>
</evidence>
<dbReference type="GO" id="GO:0000785">
    <property type="term" value="C:chromatin"/>
    <property type="evidence" value="ECO:0007669"/>
    <property type="project" value="TreeGrafter"/>
</dbReference>
<feature type="compositionally biased region" description="Acidic residues" evidence="7">
    <location>
        <begin position="134"/>
        <end position="145"/>
    </location>
</feature>
<dbReference type="Pfam" id="PF17800">
    <property type="entry name" value="NPL"/>
    <property type="match status" value="1"/>
</dbReference>
<dbReference type="GO" id="GO:0005730">
    <property type="term" value="C:nucleolus"/>
    <property type="evidence" value="ECO:0007669"/>
    <property type="project" value="TreeGrafter"/>
</dbReference>
<dbReference type="PIRSF" id="PIRSF001473">
    <property type="entry name" value="FK506-bp_FPR3"/>
    <property type="match status" value="1"/>
</dbReference>
<dbReference type="STRING" id="1884261.A0A5C3QHG5"/>
<protein>
    <recommendedName>
        <fullName evidence="3 6">peptidylprolyl isomerase</fullName>
        <ecNumber evidence="3 6">5.2.1.8</ecNumber>
    </recommendedName>
</protein>
<dbReference type="Proteomes" id="UP000305067">
    <property type="component" value="Unassembled WGS sequence"/>
</dbReference>
<evidence type="ECO:0000313" key="10">
    <source>
        <dbReference type="Proteomes" id="UP000305067"/>
    </source>
</evidence>
<dbReference type="SUPFAM" id="SSF54534">
    <property type="entry name" value="FKBP-like"/>
    <property type="match status" value="1"/>
</dbReference>
<keyword evidence="4 6" id="KW-0697">Rotamase</keyword>
<name>A0A5C3QHG5_9AGAR</name>
<dbReference type="EMBL" id="ML178824">
    <property type="protein sequence ID" value="TFL01515.1"/>
    <property type="molecule type" value="Genomic_DNA"/>
</dbReference>
<dbReference type="PROSITE" id="PS50059">
    <property type="entry name" value="FKBP_PPIASE"/>
    <property type="match status" value="1"/>
</dbReference>
<dbReference type="InterPro" id="IPR023566">
    <property type="entry name" value="PPIase_Fpr3/Fpr4-like"/>
</dbReference>